<proteinExistence type="predicted"/>
<name>A0AA88Q895_9ASTE</name>
<dbReference type="InterPro" id="IPR021109">
    <property type="entry name" value="Peptidase_aspartic_dom_sf"/>
</dbReference>
<dbReference type="Gene3D" id="2.40.70.10">
    <property type="entry name" value="Acid Proteases"/>
    <property type="match status" value="1"/>
</dbReference>
<dbReference type="CDD" id="cd00303">
    <property type="entry name" value="retropepsin_like"/>
    <property type="match status" value="1"/>
</dbReference>
<dbReference type="AlphaFoldDB" id="A0AA88Q895"/>
<sequence length="339" mass="37289">MSKGLLFVEAKLNGKPAQVLVDTGATHNFVTMDEAERLGLNVVDHGGWLKTINAEVKPLQGTVRRVEMCLGRLKGFVDFSVARVDDFKVVLGLDFSRQGAACAVPMFGGTPSTVTSTSMQLSGMRLVEGVKDVEAKGEGTYLASLKVKDNFTEVAEQPKEMVDVLKGKKDAMPWGQTMKGSEGHPQGEEGHGKGAEDVLKGKENVPLSEPPRGTKDVPKAKNKVVPCKFKKRKPPRRKVDPKGKPDQGVEPQNVTPCVMAPPKEEKLETTSKAKGETIKLIKEGLQRDPLAKELLKLVKSRKTQRYRVKGGLLYTRDGRVYVPKWRNLRRKVVQGSHDT</sequence>
<evidence type="ECO:0008006" key="4">
    <source>
        <dbReference type="Google" id="ProtNLM"/>
    </source>
</evidence>
<evidence type="ECO:0000313" key="3">
    <source>
        <dbReference type="Proteomes" id="UP001187471"/>
    </source>
</evidence>
<feature type="compositionally biased region" description="Basic and acidic residues" evidence="1">
    <location>
        <begin position="262"/>
        <end position="272"/>
    </location>
</feature>
<feature type="region of interest" description="Disordered" evidence="1">
    <location>
        <begin position="172"/>
        <end position="272"/>
    </location>
</feature>
<feature type="compositionally biased region" description="Basic and acidic residues" evidence="1">
    <location>
        <begin position="181"/>
        <end position="203"/>
    </location>
</feature>
<dbReference type="PANTHER" id="PTHR12917">
    <property type="entry name" value="ASPARTYL PROTEASE DDI-RELATED"/>
    <property type="match status" value="1"/>
</dbReference>
<accession>A0AA88Q895</accession>
<dbReference type="GO" id="GO:0006508">
    <property type="term" value="P:proteolysis"/>
    <property type="evidence" value="ECO:0007669"/>
    <property type="project" value="InterPro"/>
</dbReference>
<dbReference type="InterPro" id="IPR001969">
    <property type="entry name" value="Aspartic_peptidase_AS"/>
</dbReference>
<feature type="compositionally biased region" description="Basic and acidic residues" evidence="1">
    <location>
        <begin position="237"/>
        <end position="247"/>
    </location>
</feature>
<gene>
    <name evidence="2" type="ORF">RJ640_006938</name>
</gene>
<evidence type="ECO:0000313" key="2">
    <source>
        <dbReference type="EMBL" id="KAK2965419.1"/>
    </source>
</evidence>
<dbReference type="PROSITE" id="PS00141">
    <property type="entry name" value="ASP_PROTEASE"/>
    <property type="match status" value="1"/>
</dbReference>
<dbReference type="PANTHER" id="PTHR12917:SF18">
    <property type="entry name" value="DNA DAMAGE-INDUCIBLE PROTEIN 1-LIKE"/>
    <property type="match status" value="1"/>
</dbReference>
<evidence type="ECO:0000256" key="1">
    <source>
        <dbReference type="SAM" id="MobiDB-lite"/>
    </source>
</evidence>
<protein>
    <recommendedName>
        <fullName evidence="4">Aspartic peptidase DDI1-type domain-containing protein</fullName>
    </recommendedName>
</protein>
<dbReference type="EMBL" id="JAVXUO010003222">
    <property type="protein sequence ID" value="KAK2965419.1"/>
    <property type="molecule type" value="Genomic_DNA"/>
</dbReference>
<reference evidence="2" key="1">
    <citation type="submission" date="2022-12" db="EMBL/GenBank/DDBJ databases">
        <title>Draft genome assemblies for two species of Escallonia (Escalloniales).</title>
        <authorList>
            <person name="Chanderbali A."/>
            <person name="Dervinis C."/>
            <person name="Anghel I."/>
            <person name="Soltis D."/>
            <person name="Soltis P."/>
            <person name="Zapata F."/>
        </authorList>
    </citation>
    <scope>NUCLEOTIDE SEQUENCE</scope>
    <source>
        <strain evidence="2">UCBG92.1500</strain>
        <tissue evidence="2">Leaf</tissue>
    </source>
</reference>
<organism evidence="2 3">
    <name type="scientific">Escallonia rubra</name>
    <dbReference type="NCBI Taxonomy" id="112253"/>
    <lineage>
        <taxon>Eukaryota</taxon>
        <taxon>Viridiplantae</taxon>
        <taxon>Streptophyta</taxon>
        <taxon>Embryophyta</taxon>
        <taxon>Tracheophyta</taxon>
        <taxon>Spermatophyta</taxon>
        <taxon>Magnoliopsida</taxon>
        <taxon>eudicotyledons</taxon>
        <taxon>Gunneridae</taxon>
        <taxon>Pentapetalae</taxon>
        <taxon>asterids</taxon>
        <taxon>campanulids</taxon>
        <taxon>Escalloniales</taxon>
        <taxon>Escalloniaceae</taxon>
        <taxon>Escallonia</taxon>
    </lineage>
</organism>
<dbReference type="GO" id="GO:0004190">
    <property type="term" value="F:aspartic-type endopeptidase activity"/>
    <property type="evidence" value="ECO:0007669"/>
    <property type="project" value="InterPro"/>
</dbReference>
<dbReference type="SUPFAM" id="SSF50630">
    <property type="entry name" value="Acid proteases"/>
    <property type="match status" value="1"/>
</dbReference>
<dbReference type="Proteomes" id="UP001187471">
    <property type="component" value="Unassembled WGS sequence"/>
</dbReference>
<keyword evidence="3" id="KW-1185">Reference proteome</keyword>
<comment type="caution">
    <text evidence="2">The sequence shown here is derived from an EMBL/GenBank/DDBJ whole genome shotgun (WGS) entry which is preliminary data.</text>
</comment>
<dbReference type="Pfam" id="PF13975">
    <property type="entry name" value="gag-asp_proteas"/>
    <property type="match status" value="1"/>
</dbReference>